<evidence type="ECO:0000256" key="5">
    <source>
        <dbReference type="ARBA" id="ARBA00022552"/>
    </source>
</evidence>
<dbReference type="GO" id="GO:0000493">
    <property type="term" value="P:box H/ACA snoRNP assembly"/>
    <property type="evidence" value="ECO:0007669"/>
    <property type="project" value="InterPro"/>
</dbReference>
<evidence type="ECO:0000256" key="10">
    <source>
        <dbReference type="ARBA" id="ARBA00054735"/>
    </source>
</evidence>
<comment type="subunit">
    <text evidence="11">During assembly of the complex, component of the small nucleolar ribonucleoprotein particles containing H/ACA-type snoRNAs (H/ACA snoRNPs) which contains CBF5, NAF1, NHP2 and NOP10 proteins. Interacts with SHQ1. Interacts directly with CBF5. Interacts with hyperphosphorylated C-terminal domain (CTD) of RNA polymerase II large subunit (RPB1).</text>
</comment>
<evidence type="ECO:0000256" key="3">
    <source>
        <dbReference type="ARBA" id="ARBA00021438"/>
    </source>
</evidence>
<dbReference type="InParanoid" id="Q6CIT2"/>
<feature type="compositionally biased region" description="Acidic residues" evidence="13">
    <location>
        <begin position="246"/>
        <end position="263"/>
    </location>
</feature>
<comment type="subcellular location">
    <subcellularLocation>
        <location evidence="1">Nucleus</location>
    </subcellularLocation>
</comment>
<dbReference type="PaxDb" id="284590-Q6CIT2"/>
<keyword evidence="5" id="KW-0698">rRNA processing</keyword>
<evidence type="ECO:0000313" key="14">
    <source>
        <dbReference type="EMBL" id="CAG98865.1"/>
    </source>
</evidence>
<evidence type="ECO:0000256" key="12">
    <source>
        <dbReference type="ARBA" id="ARBA00076743"/>
    </source>
</evidence>
<evidence type="ECO:0000256" key="4">
    <source>
        <dbReference type="ARBA" id="ARBA00022517"/>
    </source>
</evidence>
<dbReference type="Gene3D" id="2.40.10.230">
    <property type="entry name" value="Probable tRNA pseudouridine synthase domain"/>
    <property type="match status" value="1"/>
</dbReference>
<dbReference type="InterPro" id="IPR040309">
    <property type="entry name" value="Naf1"/>
</dbReference>
<keyword evidence="4" id="KW-0690">Ribosome biogenesis</keyword>
<feature type="compositionally biased region" description="Low complexity" evidence="13">
    <location>
        <begin position="21"/>
        <end position="39"/>
    </location>
</feature>
<feature type="compositionally biased region" description="Acidic residues" evidence="13">
    <location>
        <begin position="79"/>
        <end position="105"/>
    </location>
</feature>
<dbReference type="SUPFAM" id="SSF50447">
    <property type="entry name" value="Translation proteins"/>
    <property type="match status" value="1"/>
</dbReference>
<dbReference type="InterPro" id="IPR038664">
    <property type="entry name" value="Gar1/Naf1_Cbf5-bd_sf"/>
</dbReference>
<dbReference type="AlphaFoldDB" id="Q6CIT2"/>
<dbReference type="GO" id="GO:0005634">
    <property type="term" value="C:nucleus"/>
    <property type="evidence" value="ECO:0007669"/>
    <property type="project" value="UniProtKB-SubCell"/>
</dbReference>
<feature type="compositionally biased region" description="Basic and acidic residues" evidence="13">
    <location>
        <begin position="475"/>
        <end position="485"/>
    </location>
</feature>
<organism evidence="14 15">
    <name type="scientific">Kluyveromyces lactis (strain ATCC 8585 / CBS 2359 / DSM 70799 / NBRC 1267 / NRRL Y-1140 / WM37)</name>
    <name type="common">Yeast</name>
    <name type="synonym">Candida sphaerica</name>
    <dbReference type="NCBI Taxonomy" id="284590"/>
    <lineage>
        <taxon>Eukaryota</taxon>
        <taxon>Fungi</taxon>
        <taxon>Dikarya</taxon>
        <taxon>Ascomycota</taxon>
        <taxon>Saccharomycotina</taxon>
        <taxon>Saccharomycetes</taxon>
        <taxon>Saccharomycetales</taxon>
        <taxon>Saccharomycetaceae</taxon>
        <taxon>Kluyveromyces</taxon>
    </lineage>
</organism>
<dbReference type="InterPro" id="IPR007504">
    <property type="entry name" value="H/ACA_rnp_Gar1/Naf1"/>
</dbReference>
<accession>Q6CIT2</accession>
<evidence type="ECO:0000256" key="13">
    <source>
        <dbReference type="SAM" id="MobiDB-lite"/>
    </source>
</evidence>
<dbReference type="HOGENOM" id="CLU_025072_1_0_1"/>
<dbReference type="PANTHER" id="PTHR31633">
    <property type="entry name" value="H/ACA RIBONUCLEOPROTEIN COMPLEX NON-CORE SUBUNIT NAF1"/>
    <property type="match status" value="1"/>
</dbReference>
<evidence type="ECO:0000256" key="1">
    <source>
        <dbReference type="ARBA" id="ARBA00004123"/>
    </source>
</evidence>
<reference evidence="14 15" key="1">
    <citation type="journal article" date="2004" name="Nature">
        <title>Genome evolution in yeasts.</title>
        <authorList>
            <consortium name="Genolevures"/>
            <person name="Dujon B."/>
            <person name="Sherman D."/>
            <person name="Fischer G."/>
            <person name="Durrens P."/>
            <person name="Casaregola S."/>
            <person name="Lafontaine I."/>
            <person name="de Montigny J."/>
            <person name="Marck C."/>
            <person name="Neuveglise C."/>
            <person name="Talla E."/>
            <person name="Goffard N."/>
            <person name="Frangeul L."/>
            <person name="Aigle M."/>
            <person name="Anthouard V."/>
            <person name="Babour A."/>
            <person name="Barbe V."/>
            <person name="Barnay S."/>
            <person name="Blanchin S."/>
            <person name="Beckerich J.M."/>
            <person name="Beyne E."/>
            <person name="Bleykasten C."/>
            <person name="Boisrame A."/>
            <person name="Boyer J."/>
            <person name="Cattolico L."/>
            <person name="Confanioleri F."/>
            <person name="de Daruvar A."/>
            <person name="Despons L."/>
            <person name="Fabre E."/>
            <person name="Fairhead C."/>
            <person name="Ferry-Dumazet H."/>
            <person name="Groppi A."/>
            <person name="Hantraye F."/>
            <person name="Hennequin C."/>
            <person name="Jauniaux N."/>
            <person name="Joyet P."/>
            <person name="Kachouri R."/>
            <person name="Kerrest A."/>
            <person name="Koszul R."/>
            <person name="Lemaire M."/>
            <person name="Lesur I."/>
            <person name="Ma L."/>
            <person name="Muller H."/>
            <person name="Nicaud J.M."/>
            <person name="Nikolski M."/>
            <person name="Oztas S."/>
            <person name="Ozier-Kalogeropoulos O."/>
            <person name="Pellenz S."/>
            <person name="Potier S."/>
            <person name="Richard G.F."/>
            <person name="Straub M.L."/>
            <person name="Suleau A."/>
            <person name="Swennene D."/>
            <person name="Tekaia F."/>
            <person name="Wesolowski-Louvel M."/>
            <person name="Westhof E."/>
            <person name="Wirth B."/>
            <person name="Zeniou-Meyer M."/>
            <person name="Zivanovic I."/>
            <person name="Bolotin-Fukuhara M."/>
            <person name="Thierry A."/>
            <person name="Bouchier C."/>
            <person name="Caudron B."/>
            <person name="Scarpelli C."/>
            <person name="Gaillardin C."/>
            <person name="Weissenbach J."/>
            <person name="Wincker P."/>
            <person name="Souciet J.L."/>
        </authorList>
    </citation>
    <scope>NUCLEOTIDE SEQUENCE [LARGE SCALE GENOMIC DNA]</scope>
    <source>
        <strain evidence="15">ATCC 8585 / CBS 2359 / DSM 70799 / NBRC 1267 / NRRL Y-1140 / WM37</strain>
    </source>
</reference>
<dbReference type="GO" id="GO:0006364">
    <property type="term" value="P:rRNA processing"/>
    <property type="evidence" value="ECO:0007669"/>
    <property type="project" value="UniProtKB-KW"/>
</dbReference>
<dbReference type="STRING" id="284590.Q6CIT2"/>
<dbReference type="InterPro" id="IPR009000">
    <property type="entry name" value="Transl_B-barrel_sf"/>
</dbReference>
<gene>
    <name evidence="14" type="ORF">KLLA0_F24178g</name>
</gene>
<protein>
    <recommendedName>
        <fullName evidence="3">H/ACA ribonucleoprotein complex non-core subunit NAF1</fullName>
    </recommendedName>
    <alternativeName>
        <fullName evidence="12">Nuclear assembly factor 1</fullName>
    </alternativeName>
</protein>
<feature type="region of interest" description="Disordered" evidence="13">
    <location>
        <begin position="243"/>
        <end position="353"/>
    </location>
</feature>
<dbReference type="GO" id="GO:0005732">
    <property type="term" value="C:sno(s)RNA-containing ribonucleoprotein complex"/>
    <property type="evidence" value="ECO:0007669"/>
    <property type="project" value="InterPro"/>
</dbReference>
<dbReference type="Pfam" id="PF04410">
    <property type="entry name" value="Gar1"/>
    <property type="match status" value="1"/>
</dbReference>
<dbReference type="EMBL" id="CR382126">
    <property type="protein sequence ID" value="CAG98865.1"/>
    <property type="molecule type" value="Genomic_DNA"/>
</dbReference>
<keyword evidence="15" id="KW-1185">Reference proteome</keyword>
<feature type="compositionally biased region" description="Polar residues" evidence="13">
    <location>
        <begin position="302"/>
        <end position="311"/>
    </location>
</feature>
<feature type="region of interest" description="Disordered" evidence="13">
    <location>
        <begin position="18"/>
        <end position="109"/>
    </location>
</feature>
<evidence type="ECO:0000256" key="7">
    <source>
        <dbReference type="ARBA" id="ARBA00022884"/>
    </source>
</evidence>
<feature type="compositionally biased region" description="Basic and acidic residues" evidence="13">
    <location>
        <begin position="313"/>
        <end position="325"/>
    </location>
</feature>
<keyword evidence="9" id="KW-0687">Ribonucleoprotein</keyword>
<feature type="region of interest" description="Disordered" evidence="13">
    <location>
        <begin position="442"/>
        <end position="485"/>
    </location>
</feature>
<comment type="function">
    <text evidence="10">RNA-binding protein required for the maturation of box H/ACA snoRNPs complex and ribosome biogenesis. During assembly of the H/ACA snoRNPs complex, it associates with the complex and disappears during maturation of the complex and is replaced by GAR1 to yield mature H/ACA snoRNPs complex. Acts as a competitive binder for CBF5 probably required to prevent non-cognate RNAs from being loaded during transport of the particle by inducing a non-productive conformation of CBF5.</text>
</comment>
<dbReference type="Proteomes" id="UP000000598">
    <property type="component" value="Chromosome F"/>
</dbReference>
<feature type="compositionally biased region" description="Polar residues" evidence="13">
    <location>
        <begin position="41"/>
        <end position="50"/>
    </location>
</feature>
<keyword evidence="8" id="KW-0539">Nucleus</keyword>
<feature type="compositionally biased region" description="Polar residues" evidence="13">
    <location>
        <begin position="62"/>
        <end position="72"/>
    </location>
</feature>
<evidence type="ECO:0000256" key="2">
    <source>
        <dbReference type="ARBA" id="ARBA00009801"/>
    </source>
</evidence>
<evidence type="ECO:0000256" key="8">
    <source>
        <dbReference type="ARBA" id="ARBA00023242"/>
    </source>
</evidence>
<dbReference type="FunCoup" id="Q6CIT2">
    <property type="interactions" value="451"/>
</dbReference>
<evidence type="ECO:0000256" key="11">
    <source>
        <dbReference type="ARBA" id="ARBA00065983"/>
    </source>
</evidence>
<feature type="compositionally biased region" description="Polar residues" evidence="13">
    <location>
        <begin position="442"/>
        <end position="456"/>
    </location>
</feature>
<sequence>MTGVEVDLFEQALQNESKAVTSITDTSETVETTEASETTKITETADNTDNVEQEVKEINAESGISSPETTAHSSSDFTSSDDDDDGDDDGDDLVPVIEEADDEEPAATGPIRSVHELVEEPVPVVPEDFIIDEKATINEIGTIKSAFEHNIIITASLSGEQRVLKEGSILCLQEKTLVGPVCEVFGPLQAPFYRVSFDKDKEISSTRFNDLKTKVGAKVFYVTPEARWVDTFELKQIKGTDASNGFDEELPENEQEFSDDEKEMEFKRKKKLAKKRKNNDDDSENTAGGKTAFKNKDPLPYSNKSTVSYRSRNIRENRSQYRDTEDGSSEGQISCKRPKNERPHSKSIVPTNPMQFPPGFPHMYNPQFSQPMAYGNQQPPYNNGGFYQPQYPSYPNQPLAQQQGIFQYQQQFQQPFASQPQMFPPQSNIPLPNMPLQFFPPNTTPVSQPMNTFPNFQQSGQSAAQQQYTPSRPLNDPHERSMNNN</sequence>
<dbReference type="GO" id="GO:0001522">
    <property type="term" value="P:pseudouridine synthesis"/>
    <property type="evidence" value="ECO:0007669"/>
    <property type="project" value="InterPro"/>
</dbReference>
<keyword evidence="7" id="KW-0694">RNA-binding</keyword>
<dbReference type="FunFam" id="2.40.10.230:FF:000002">
    <property type="entry name" value="H/ACA ribonucleoprotein complex non-core subunit NAF1"/>
    <property type="match status" value="1"/>
</dbReference>
<dbReference type="GO" id="GO:0003723">
    <property type="term" value="F:RNA binding"/>
    <property type="evidence" value="ECO:0007669"/>
    <property type="project" value="UniProtKB-KW"/>
</dbReference>
<name>Q6CIT2_KLULA</name>
<proteinExistence type="inferred from homology"/>
<keyword evidence="6" id="KW-0597">Phosphoprotein</keyword>
<evidence type="ECO:0000256" key="6">
    <source>
        <dbReference type="ARBA" id="ARBA00022553"/>
    </source>
</evidence>
<feature type="compositionally biased region" description="Basic residues" evidence="13">
    <location>
        <begin position="267"/>
        <end position="277"/>
    </location>
</feature>
<evidence type="ECO:0000313" key="15">
    <source>
        <dbReference type="Proteomes" id="UP000000598"/>
    </source>
</evidence>
<dbReference type="KEGG" id="kla:KLLA0_F24178g"/>
<dbReference type="eggNOG" id="KOG2236">
    <property type="taxonomic scope" value="Eukaryota"/>
</dbReference>
<dbReference type="OMA" id="WKNDDEP"/>
<dbReference type="PANTHER" id="PTHR31633:SF1">
    <property type="entry name" value="H_ACA RIBONUCLEOPROTEIN COMPLEX NON-CORE SUBUNIT NAF1"/>
    <property type="match status" value="1"/>
</dbReference>
<feature type="compositionally biased region" description="Low complexity" evidence="13">
    <location>
        <begin position="457"/>
        <end position="467"/>
    </location>
</feature>
<comment type="similarity">
    <text evidence="2">Belongs to the NAF1 family.</text>
</comment>
<evidence type="ECO:0000256" key="9">
    <source>
        <dbReference type="ARBA" id="ARBA00023274"/>
    </source>
</evidence>